<evidence type="ECO:0000256" key="4">
    <source>
        <dbReference type="ARBA" id="ARBA00022692"/>
    </source>
</evidence>
<keyword evidence="4 8" id="KW-0812">Transmembrane</keyword>
<sequence>MPSPASPDTSARAPATDAQTAPVPTSRWPRLPPSPPRRRPFDLIYAADERPPAGALALLAGQHAATVLAFVAYVLAAAALAGLSGEQTRSIVALTLLAMALITALQAWGGRWGSGSLLVFQPDPMMITVAGTAIAAHGPGALVEVTVIVAAVTLVAGPLVGRLRPLFPPPVVGTVVCMAGLGLIQPAVGAALGLDAQGRPQGSSALIAATTLVAIVACSVWGGRRLKLLGLLAGIGAGLLIAALSGQLDATAPAGPTPLLALPRPLTPSWTLEPSLVAAIVLITVLNQLDNIGCLTLMERSDNADWRRADLGAVGRGIRANGLGDLLAGLAGSFPTAPCSANIALAHATRSTSRHIGLATAALLAVVALSPQLTLALTRIPAAVLGAVELYAAAYLLVTGIEMIASRALDSRGIFMVGLSLCAGLATMLMPGLAQQAPEAWRVLAADGFVVAGLSVVGLNALFLLGTHRQAVQPIDPAAGPWHAQLTHFVERQGASWGARGEVVRQAAMAVLEAAEAVAGAGRGAPLALRGRFDEFNLDLELVHAGEPMSLQAPGADGPDLNPEALWDADGAALDAALARVSSTLVHHLADRVEAGRDAQGQAVLRLHFAH</sequence>
<keyword evidence="6 8" id="KW-0472">Membrane</keyword>
<feature type="transmembrane region" description="Helical" evidence="8">
    <location>
        <begin position="171"/>
        <end position="192"/>
    </location>
</feature>
<feature type="transmembrane region" description="Helical" evidence="8">
    <location>
        <begin position="90"/>
        <end position="109"/>
    </location>
</feature>
<feature type="transmembrane region" description="Helical" evidence="8">
    <location>
        <begin position="380"/>
        <end position="401"/>
    </location>
</feature>
<evidence type="ECO:0000256" key="7">
    <source>
        <dbReference type="SAM" id="MobiDB-lite"/>
    </source>
</evidence>
<evidence type="ECO:0000256" key="8">
    <source>
        <dbReference type="SAM" id="Phobius"/>
    </source>
</evidence>
<gene>
    <name evidence="9" type="ORF">G3A44_22735</name>
</gene>
<dbReference type="Proteomes" id="UP000484255">
    <property type="component" value="Unassembled WGS sequence"/>
</dbReference>
<dbReference type="RefSeq" id="WP_163460033.1">
    <property type="nucleotide sequence ID" value="NZ_JAAGOH010000059.1"/>
</dbReference>
<comment type="caution">
    <text evidence="9">The sequence shown here is derived from an EMBL/GenBank/DDBJ whole genome shotgun (WGS) entry which is preliminary data.</text>
</comment>
<dbReference type="InterPro" id="IPR006043">
    <property type="entry name" value="NCS2"/>
</dbReference>
<comment type="subcellular location">
    <subcellularLocation>
        <location evidence="1">Membrane</location>
        <topology evidence="1">Multi-pass membrane protein</topology>
    </subcellularLocation>
</comment>
<feature type="transmembrane region" description="Helical" evidence="8">
    <location>
        <begin position="413"/>
        <end position="434"/>
    </location>
</feature>
<feature type="transmembrane region" description="Helical" evidence="8">
    <location>
        <begin position="129"/>
        <end position="159"/>
    </location>
</feature>
<feature type="transmembrane region" description="Helical" evidence="8">
    <location>
        <begin position="356"/>
        <end position="374"/>
    </location>
</feature>
<evidence type="ECO:0000256" key="6">
    <source>
        <dbReference type="ARBA" id="ARBA00023136"/>
    </source>
</evidence>
<dbReference type="AlphaFoldDB" id="A0A7C9PKY4"/>
<feature type="transmembrane region" description="Helical" evidence="8">
    <location>
        <begin position="276"/>
        <end position="298"/>
    </location>
</feature>
<evidence type="ECO:0000313" key="9">
    <source>
        <dbReference type="EMBL" id="NDY94012.1"/>
    </source>
</evidence>
<evidence type="ECO:0008006" key="11">
    <source>
        <dbReference type="Google" id="ProtNLM"/>
    </source>
</evidence>
<evidence type="ECO:0000256" key="1">
    <source>
        <dbReference type="ARBA" id="ARBA00004141"/>
    </source>
</evidence>
<reference evidence="9 10" key="1">
    <citation type="submission" date="2020-02" db="EMBL/GenBank/DDBJ databases">
        <title>Ideonella bacterium strain TBM-1.</title>
        <authorList>
            <person name="Chen W.-M."/>
        </authorList>
    </citation>
    <scope>NUCLEOTIDE SEQUENCE [LARGE SCALE GENOMIC DNA]</scope>
    <source>
        <strain evidence="9 10">TBM-1</strain>
    </source>
</reference>
<feature type="transmembrane region" description="Helical" evidence="8">
    <location>
        <begin position="228"/>
        <end position="248"/>
    </location>
</feature>
<feature type="region of interest" description="Disordered" evidence="7">
    <location>
        <begin position="1"/>
        <end position="40"/>
    </location>
</feature>
<dbReference type="EMBL" id="JAAGOH010000059">
    <property type="protein sequence ID" value="NDY94012.1"/>
    <property type="molecule type" value="Genomic_DNA"/>
</dbReference>
<dbReference type="NCBIfam" id="NF037981">
    <property type="entry name" value="NCS2_1"/>
    <property type="match status" value="1"/>
</dbReference>
<comment type="similarity">
    <text evidence="2">Belongs to the nucleobase:cation symporter-2 (NCS2) (TC 2.A.40) family.</text>
</comment>
<organism evidence="9 10">
    <name type="scientific">Ideonella livida</name>
    <dbReference type="NCBI Taxonomy" id="2707176"/>
    <lineage>
        <taxon>Bacteria</taxon>
        <taxon>Pseudomonadati</taxon>
        <taxon>Pseudomonadota</taxon>
        <taxon>Betaproteobacteria</taxon>
        <taxon>Burkholderiales</taxon>
        <taxon>Sphaerotilaceae</taxon>
        <taxon>Ideonella</taxon>
    </lineage>
</organism>
<accession>A0A7C9PKY4</accession>
<keyword evidence="3" id="KW-0813">Transport</keyword>
<dbReference type="Pfam" id="PF00860">
    <property type="entry name" value="Xan_ur_permease"/>
    <property type="match status" value="1"/>
</dbReference>
<keyword evidence="10" id="KW-1185">Reference proteome</keyword>
<evidence type="ECO:0000256" key="2">
    <source>
        <dbReference type="ARBA" id="ARBA00008821"/>
    </source>
</evidence>
<dbReference type="GO" id="GO:0042907">
    <property type="term" value="F:xanthine transmembrane transporter activity"/>
    <property type="evidence" value="ECO:0007669"/>
    <property type="project" value="TreeGrafter"/>
</dbReference>
<keyword evidence="5 8" id="KW-1133">Transmembrane helix</keyword>
<feature type="transmembrane region" description="Helical" evidence="8">
    <location>
        <begin position="204"/>
        <end position="221"/>
    </location>
</feature>
<evidence type="ECO:0000256" key="5">
    <source>
        <dbReference type="ARBA" id="ARBA00022989"/>
    </source>
</evidence>
<dbReference type="PANTHER" id="PTHR42810">
    <property type="entry name" value="PURINE PERMEASE C1399.01C-RELATED"/>
    <property type="match status" value="1"/>
</dbReference>
<feature type="transmembrane region" description="Helical" evidence="8">
    <location>
        <begin position="440"/>
        <end position="465"/>
    </location>
</feature>
<dbReference type="GO" id="GO:0005886">
    <property type="term" value="C:plasma membrane"/>
    <property type="evidence" value="ECO:0007669"/>
    <property type="project" value="TreeGrafter"/>
</dbReference>
<protein>
    <recommendedName>
        <fullName evidence="11">Xanthine/uracil/vitamin C permease</fullName>
    </recommendedName>
</protein>
<evidence type="ECO:0000313" key="10">
    <source>
        <dbReference type="Proteomes" id="UP000484255"/>
    </source>
</evidence>
<proteinExistence type="inferred from homology"/>
<feature type="transmembrane region" description="Helical" evidence="8">
    <location>
        <begin position="64"/>
        <end position="83"/>
    </location>
</feature>
<evidence type="ECO:0000256" key="3">
    <source>
        <dbReference type="ARBA" id="ARBA00022448"/>
    </source>
</evidence>
<name>A0A7C9PKY4_9BURK</name>
<dbReference type="PANTHER" id="PTHR42810:SF4">
    <property type="entry name" value="URIC ACID TRANSPORTER UACT"/>
    <property type="match status" value="1"/>
</dbReference>